<name>A0A9N8PLY9_9PEZI</name>
<evidence type="ECO:0000313" key="3">
    <source>
        <dbReference type="Proteomes" id="UP000714618"/>
    </source>
</evidence>
<evidence type="ECO:0000313" key="2">
    <source>
        <dbReference type="EMBL" id="CAD0100836.1"/>
    </source>
</evidence>
<dbReference type="OrthoDB" id="2316594at2759"/>
<evidence type="ECO:0008006" key="4">
    <source>
        <dbReference type="Google" id="ProtNLM"/>
    </source>
</evidence>
<evidence type="ECO:0000256" key="1">
    <source>
        <dbReference type="SAM" id="MobiDB-lite"/>
    </source>
</evidence>
<accession>A0A9N8PLY9</accession>
<gene>
    <name evidence="2" type="ORF">AWRI4233_LOCUS9661</name>
</gene>
<keyword evidence="3" id="KW-1185">Reference proteome</keyword>
<protein>
    <recommendedName>
        <fullName evidence="4">P-loop containing nucleoside triphosphate hydrolase protein</fullName>
    </recommendedName>
</protein>
<dbReference type="EMBL" id="CAIJEO010000013">
    <property type="protein sequence ID" value="CAD0100836.1"/>
    <property type="molecule type" value="Genomic_DNA"/>
</dbReference>
<organism evidence="2 3">
    <name type="scientific">Aureobasidium mustum</name>
    <dbReference type="NCBI Taxonomy" id="2773714"/>
    <lineage>
        <taxon>Eukaryota</taxon>
        <taxon>Fungi</taxon>
        <taxon>Dikarya</taxon>
        <taxon>Ascomycota</taxon>
        <taxon>Pezizomycotina</taxon>
        <taxon>Dothideomycetes</taxon>
        <taxon>Dothideomycetidae</taxon>
        <taxon>Dothideales</taxon>
        <taxon>Saccotheciaceae</taxon>
        <taxon>Aureobasidium</taxon>
    </lineage>
</organism>
<sequence>MLDRSPSIKGDGTTEKKGIGSTSAVRSILASGASADASASRSFFGLPESNVKTSSSSLSNPKPSPALAQNTNASLFEFTALKEPAAGATPTTSWFSSLRPSALDTNTMNHTSVFSSLPKTTIAADFTFSKTSETKSSKDKETNRQPDVSAAVKTTGVLNNNTQQGHAKFLKDVPDATSLHPKHKITCGLPAGTSSAESSLDKPTLTIGNELSTDQSVLRSSLTSQGKPSTYRPPSKLSSNLTAGLLESNQVTTEPTVNGIMKENYYLALQSAQQSNQRVGHDQESTGRTTSFAPLSAMKANPLQSNDTPKAFIFGKTTTTAFKPVPSAFKLKTKSSPFSSTENMQGERLGFMQLHHTSKDKASGADEQLRTTPLVSFTVKEISEANVKTSMFPQYAFLGCSIPEPSSLEENSTSSASDGMQSAFLSTTSIHAEPEPVLLNTNTPWSAFICGSQGSGKSYTLSAIIENCLYASSSIGKLPKPLAGVVFHNNTASAHNICEAPQLVSLGVKVNVLVSRSNYHVLSAIYKKAVGSKYEKLLNVQPLVLQSHHITAERMHRLMAFAEGETAVPLYMEVIMRILREMAIAGVPFSYETFKANLDKEGLQLGQKVMMDMRLNLLESFLDPSCIKASTKASSKRSNLFTTSPGTLTIVDLSDPFLDAGTTCTLFDILLSVFLSSRPDSGLLVCLDEAHKFMKNTPAAETFTENLLTVIREQRHNACRVVIATQEPTISPKLLDLCSMTFVHRFSSPEWMFTLKEHLAGASDLVTAVTSVGNTDSGSVGDKKHHRAARLFETIINLDVGESLLFAPSAMLEVDEQGKKKKLGVGYVRFKTRSRLGADGGQSILAVRE</sequence>
<dbReference type="Gene3D" id="3.40.50.300">
    <property type="entry name" value="P-loop containing nucleotide triphosphate hydrolases"/>
    <property type="match status" value="1"/>
</dbReference>
<comment type="caution">
    <text evidence="2">The sequence shown here is derived from an EMBL/GenBank/DDBJ whole genome shotgun (WGS) entry which is preliminary data.</text>
</comment>
<dbReference type="SUPFAM" id="SSF52540">
    <property type="entry name" value="P-loop containing nucleoside triphosphate hydrolases"/>
    <property type="match status" value="1"/>
</dbReference>
<dbReference type="InterPro" id="IPR027417">
    <property type="entry name" value="P-loop_NTPase"/>
</dbReference>
<feature type="region of interest" description="Disordered" evidence="1">
    <location>
        <begin position="188"/>
        <end position="243"/>
    </location>
</feature>
<reference evidence="2" key="1">
    <citation type="submission" date="2020-06" db="EMBL/GenBank/DDBJ databases">
        <authorList>
            <person name="Onetto C."/>
        </authorList>
    </citation>
    <scope>NUCLEOTIDE SEQUENCE</scope>
</reference>
<dbReference type="Proteomes" id="UP000714618">
    <property type="component" value="Unassembled WGS sequence"/>
</dbReference>
<feature type="region of interest" description="Disordered" evidence="1">
    <location>
        <begin position="1"/>
        <end position="22"/>
    </location>
</feature>
<feature type="compositionally biased region" description="Polar residues" evidence="1">
    <location>
        <begin position="206"/>
        <end position="228"/>
    </location>
</feature>
<proteinExistence type="predicted"/>
<feature type="compositionally biased region" description="Basic and acidic residues" evidence="1">
    <location>
        <begin position="132"/>
        <end position="144"/>
    </location>
</feature>
<feature type="region of interest" description="Disordered" evidence="1">
    <location>
        <begin position="46"/>
        <end position="68"/>
    </location>
</feature>
<feature type="compositionally biased region" description="Low complexity" evidence="1">
    <location>
        <begin position="49"/>
        <end position="68"/>
    </location>
</feature>
<feature type="region of interest" description="Disordered" evidence="1">
    <location>
        <begin position="131"/>
        <end position="150"/>
    </location>
</feature>
<dbReference type="AlphaFoldDB" id="A0A9N8PLY9"/>